<dbReference type="EMBL" id="FNQV01000004">
    <property type="protein sequence ID" value="SEA03397.1"/>
    <property type="molecule type" value="Genomic_DNA"/>
</dbReference>
<dbReference type="PANTHER" id="PTHR33608">
    <property type="entry name" value="BLL2464 PROTEIN"/>
    <property type="match status" value="1"/>
</dbReference>
<dbReference type="Proteomes" id="UP000199288">
    <property type="component" value="Unassembled WGS sequence"/>
</dbReference>
<evidence type="ECO:0000313" key="3">
    <source>
        <dbReference type="Proteomes" id="UP000199288"/>
    </source>
</evidence>
<dbReference type="AlphaFoldDB" id="A0A1H3XV97"/>
<sequence length="296" mass="32351">MAISYARLAELRHRISLPVLKRVSGGIEGRHRSVFTGHGQDFEDMVAYHPGDDVSDIDWKASARAGEPVIRRFVKETNLSVVLAVDTSRAMRAVAPSGQPKFEVAIDLVDIIAYLARIRGDQLALVYAEGSGPRQLPPRSGTEHLEVIRHRLRGAEPAPDDSMATILTRAESLIKRRSLVIVIGDDYSLDEACEASLKRLRIRHDVVYFSIPDVDLNQLTRSQQAIDVAAGPLPAFLAGALATEPQLAADVGAERARAKAQLADMMQRLAIRYARIGGSEDLEGALTDLFADRGRA</sequence>
<keyword evidence="3" id="KW-1185">Reference proteome</keyword>
<organism evidence="2 3">
    <name type="scientific">Bowdeniella nasicola</name>
    <dbReference type="NCBI Taxonomy" id="208480"/>
    <lineage>
        <taxon>Bacteria</taxon>
        <taxon>Bacillati</taxon>
        <taxon>Actinomycetota</taxon>
        <taxon>Actinomycetes</taxon>
        <taxon>Actinomycetales</taxon>
        <taxon>Actinomycetaceae</taxon>
        <taxon>Bowdeniella</taxon>
    </lineage>
</organism>
<proteinExistence type="predicted"/>
<name>A0A1H3XV97_9ACTO</name>
<accession>A0A1H3XV97</accession>
<reference evidence="3" key="1">
    <citation type="submission" date="2016-10" db="EMBL/GenBank/DDBJ databases">
        <authorList>
            <person name="Varghese N."/>
            <person name="Submissions S."/>
        </authorList>
    </citation>
    <scope>NUCLEOTIDE SEQUENCE [LARGE SCALE GENOMIC DNA]</scope>
    <source>
        <strain evidence="3">KPR-1</strain>
    </source>
</reference>
<dbReference type="Pfam" id="PF01882">
    <property type="entry name" value="DUF58"/>
    <property type="match status" value="1"/>
</dbReference>
<protein>
    <recommendedName>
        <fullName evidence="1">DUF58 domain-containing protein</fullName>
    </recommendedName>
</protein>
<dbReference type="Gene3D" id="3.40.50.410">
    <property type="entry name" value="von Willebrand factor, type A domain"/>
    <property type="match status" value="1"/>
</dbReference>
<evidence type="ECO:0000259" key="1">
    <source>
        <dbReference type="Pfam" id="PF01882"/>
    </source>
</evidence>
<dbReference type="RefSeq" id="WP_092562367.1">
    <property type="nucleotide sequence ID" value="NZ_FNQV01000004.1"/>
</dbReference>
<dbReference type="OrthoDB" id="9776116at2"/>
<dbReference type="SUPFAM" id="SSF53300">
    <property type="entry name" value="vWA-like"/>
    <property type="match status" value="1"/>
</dbReference>
<gene>
    <name evidence="2" type="ORF">SAMN02910418_00764</name>
</gene>
<dbReference type="PANTHER" id="PTHR33608:SF6">
    <property type="entry name" value="BLL2464 PROTEIN"/>
    <property type="match status" value="1"/>
</dbReference>
<evidence type="ECO:0000313" key="2">
    <source>
        <dbReference type="EMBL" id="SEA03397.1"/>
    </source>
</evidence>
<feature type="domain" description="DUF58" evidence="1">
    <location>
        <begin position="47"/>
        <end position="213"/>
    </location>
</feature>
<dbReference type="InterPro" id="IPR002881">
    <property type="entry name" value="DUF58"/>
</dbReference>
<dbReference type="InterPro" id="IPR036465">
    <property type="entry name" value="vWFA_dom_sf"/>
</dbReference>